<dbReference type="Proteomes" id="UP000516028">
    <property type="component" value="Chromosome"/>
</dbReference>
<protein>
    <submittedName>
        <fullName evidence="1">Uncharacterized protein</fullName>
    </submittedName>
</protein>
<organism evidence="1 2">
    <name type="scientific">Diaphorobacter aerolatus</name>
    <dbReference type="NCBI Taxonomy" id="1288495"/>
    <lineage>
        <taxon>Bacteria</taxon>
        <taxon>Pseudomonadati</taxon>
        <taxon>Pseudomonadota</taxon>
        <taxon>Betaproteobacteria</taxon>
        <taxon>Burkholderiales</taxon>
        <taxon>Comamonadaceae</taxon>
        <taxon>Diaphorobacter</taxon>
    </lineage>
</organism>
<gene>
    <name evidence="1" type="ORF">H9K75_22850</name>
</gene>
<proteinExistence type="predicted"/>
<accession>A0A7H0GK37</accession>
<dbReference type="KEGG" id="daer:H9K75_22850"/>
<keyword evidence="2" id="KW-1185">Reference proteome</keyword>
<dbReference type="RefSeq" id="WP_187724248.1">
    <property type="nucleotide sequence ID" value="NZ_CP060783.1"/>
</dbReference>
<dbReference type="AlphaFoldDB" id="A0A7H0GK37"/>
<reference evidence="1 2" key="1">
    <citation type="submission" date="2020-08" db="EMBL/GenBank/DDBJ databases">
        <title>Genome sequence of Diaphorobacter aerolatus KACC 16536T.</title>
        <authorList>
            <person name="Hyun D.-W."/>
            <person name="Bae J.-W."/>
        </authorList>
    </citation>
    <scope>NUCLEOTIDE SEQUENCE [LARGE SCALE GENOMIC DNA]</scope>
    <source>
        <strain evidence="1 2">KACC 16536</strain>
    </source>
</reference>
<sequence length="221" mass="24869">MASTSKPLNVFRDLLLRGPADASAQLRQALIDHATAPWRHAPEREERVHLPAVEGKPMAFERNASPGYESAGLVLFPRPDGLEVTNIVPLERSELSRRAYNTILEDFAEQIARPAANSTGFVVELSGSTEQIEDKLSLSAFEALTRFSALANKSTGASHPYDRQRWFDFVIQAHAERSELDSDFLERWLIESEDWPQDQASDLAIEYERSRALLARFEETA</sequence>
<evidence type="ECO:0000313" key="2">
    <source>
        <dbReference type="Proteomes" id="UP000516028"/>
    </source>
</evidence>
<name>A0A7H0GK37_9BURK</name>
<dbReference type="EMBL" id="CP060783">
    <property type="protein sequence ID" value="QNP48653.1"/>
    <property type="molecule type" value="Genomic_DNA"/>
</dbReference>
<evidence type="ECO:0000313" key="1">
    <source>
        <dbReference type="EMBL" id="QNP48653.1"/>
    </source>
</evidence>